<evidence type="ECO:0000313" key="1">
    <source>
        <dbReference type="EMBL" id="KAI5658276.1"/>
    </source>
</evidence>
<gene>
    <name evidence="1" type="ORF">M9H77_27069</name>
</gene>
<dbReference type="EMBL" id="CM044706">
    <property type="protein sequence ID" value="KAI5658276.1"/>
    <property type="molecule type" value="Genomic_DNA"/>
</dbReference>
<evidence type="ECO:0000313" key="2">
    <source>
        <dbReference type="Proteomes" id="UP001060085"/>
    </source>
</evidence>
<keyword evidence="2" id="KW-1185">Reference proteome</keyword>
<organism evidence="1 2">
    <name type="scientific">Catharanthus roseus</name>
    <name type="common">Madagascar periwinkle</name>
    <name type="synonym">Vinca rosea</name>
    <dbReference type="NCBI Taxonomy" id="4058"/>
    <lineage>
        <taxon>Eukaryota</taxon>
        <taxon>Viridiplantae</taxon>
        <taxon>Streptophyta</taxon>
        <taxon>Embryophyta</taxon>
        <taxon>Tracheophyta</taxon>
        <taxon>Spermatophyta</taxon>
        <taxon>Magnoliopsida</taxon>
        <taxon>eudicotyledons</taxon>
        <taxon>Gunneridae</taxon>
        <taxon>Pentapetalae</taxon>
        <taxon>asterids</taxon>
        <taxon>lamiids</taxon>
        <taxon>Gentianales</taxon>
        <taxon>Apocynaceae</taxon>
        <taxon>Rauvolfioideae</taxon>
        <taxon>Vinceae</taxon>
        <taxon>Catharanthinae</taxon>
        <taxon>Catharanthus</taxon>
    </lineage>
</organism>
<comment type="caution">
    <text evidence="1">The sequence shown here is derived from an EMBL/GenBank/DDBJ whole genome shotgun (WGS) entry which is preliminary data.</text>
</comment>
<protein>
    <submittedName>
        <fullName evidence="1">Uncharacterized protein</fullName>
    </submittedName>
</protein>
<accession>A0ACC0AFI7</accession>
<dbReference type="Proteomes" id="UP001060085">
    <property type="component" value="Linkage Group LG06"/>
</dbReference>
<proteinExistence type="predicted"/>
<name>A0ACC0AFI7_CATRO</name>
<reference evidence="2" key="1">
    <citation type="journal article" date="2023" name="Nat. Plants">
        <title>Single-cell RNA sequencing provides a high-resolution roadmap for understanding the multicellular compartmentation of specialized metabolism.</title>
        <authorList>
            <person name="Sun S."/>
            <person name="Shen X."/>
            <person name="Li Y."/>
            <person name="Li Y."/>
            <person name="Wang S."/>
            <person name="Li R."/>
            <person name="Zhang H."/>
            <person name="Shen G."/>
            <person name="Guo B."/>
            <person name="Wei J."/>
            <person name="Xu J."/>
            <person name="St-Pierre B."/>
            <person name="Chen S."/>
            <person name="Sun C."/>
        </authorList>
    </citation>
    <scope>NUCLEOTIDE SEQUENCE [LARGE SCALE GENOMIC DNA]</scope>
</reference>
<sequence>MDFGNDQMEIGYQYINSLLQTCLLQEVIDEDGESRCVGMHDLAGLISKSKNDHVALSLRFMVMIIWAVESIISRCQKLLFQPLRRLQLKTIWSLEEWMEAETFHTEAAGIFPNLEDLIIIDYCPRLRNIPIRHLHISPLHFAKQIKNAAAADKALRFPRYLESNPLEPYSSTYNRYTKMCQIETSCEDANICTTPWMTK</sequence>